<dbReference type="PANTHER" id="PTHR11496:SF103">
    <property type="entry name" value="DEHYDROGENASE, PUTATIVE-RELATED"/>
    <property type="match status" value="1"/>
</dbReference>
<evidence type="ECO:0000256" key="1">
    <source>
        <dbReference type="ARBA" id="ARBA00023002"/>
    </source>
</evidence>
<dbReference type="Gene3D" id="1.20.1090.10">
    <property type="entry name" value="Dehydroquinate synthase-like - alpha domain"/>
    <property type="match status" value="1"/>
</dbReference>
<keyword evidence="1 4" id="KW-0560">Oxidoreductase</keyword>
<dbReference type="InterPro" id="IPR001670">
    <property type="entry name" value="ADH_Fe/GldA"/>
</dbReference>
<dbReference type="InterPro" id="IPR039697">
    <property type="entry name" value="Alcohol_dehydrogenase_Fe"/>
</dbReference>
<dbReference type="EMBL" id="DXFD01000060">
    <property type="protein sequence ID" value="HIX46836.1"/>
    <property type="molecule type" value="Genomic_DNA"/>
</dbReference>
<evidence type="ECO:0000259" key="2">
    <source>
        <dbReference type="Pfam" id="PF00465"/>
    </source>
</evidence>
<dbReference type="FunFam" id="3.40.50.1970:FF:000003">
    <property type="entry name" value="Alcohol dehydrogenase, iron-containing"/>
    <property type="match status" value="1"/>
</dbReference>
<dbReference type="SUPFAM" id="SSF56796">
    <property type="entry name" value="Dehydroquinate synthase-like"/>
    <property type="match status" value="1"/>
</dbReference>
<dbReference type="GO" id="GO:0004022">
    <property type="term" value="F:alcohol dehydrogenase (NAD+) activity"/>
    <property type="evidence" value="ECO:0007669"/>
    <property type="project" value="UniProtKB-EC"/>
</dbReference>
<dbReference type="Pfam" id="PF00465">
    <property type="entry name" value="Fe-ADH"/>
    <property type="match status" value="1"/>
</dbReference>
<dbReference type="PROSITE" id="PS00913">
    <property type="entry name" value="ADH_IRON_1"/>
    <property type="match status" value="1"/>
</dbReference>
<dbReference type="GO" id="GO:0046872">
    <property type="term" value="F:metal ion binding"/>
    <property type="evidence" value="ECO:0007669"/>
    <property type="project" value="InterPro"/>
</dbReference>
<dbReference type="InterPro" id="IPR056798">
    <property type="entry name" value="ADH_Fe_C"/>
</dbReference>
<dbReference type="Proteomes" id="UP000824249">
    <property type="component" value="Unassembled WGS sequence"/>
</dbReference>
<feature type="domain" description="Fe-containing alcohol dehydrogenase-like C-terminal" evidence="3">
    <location>
        <begin position="183"/>
        <end position="316"/>
    </location>
</feature>
<dbReference type="EC" id="1.1.1.1" evidence="4"/>
<organism evidence="4 5">
    <name type="scientific">Candidatus Borkfalkia faecigallinarum</name>
    <dbReference type="NCBI Taxonomy" id="2838509"/>
    <lineage>
        <taxon>Bacteria</taxon>
        <taxon>Bacillati</taxon>
        <taxon>Bacillota</taxon>
        <taxon>Clostridia</taxon>
        <taxon>Christensenellales</taxon>
        <taxon>Christensenellaceae</taxon>
        <taxon>Candidatus Borkfalkia</taxon>
    </lineage>
</organism>
<feature type="domain" description="Alcohol dehydrogenase iron-type/glycerol dehydrogenase GldA" evidence="2">
    <location>
        <begin position="8"/>
        <end position="171"/>
    </location>
</feature>
<protein>
    <submittedName>
        <fullName evidence="4">Iron-containing alcohol dehydrogenase</fullName>
        <ecNumber evidence="4">1.1.1.1</ecNumber>
    </submittedName>
</protein>
<reference evidence="4" key="2">
    <citation type="submission" date="2021-04" db="EMBL/GenBank/DDBJ databases">
        <authorList>
            <person name="Gilroy R."/>
        </authorList>
    </citation>
    <scope>NUCLEOTIDE SEQUENCE</scope>
    <source>
        <strain evidence="4">26628</strain>
    </source>
</reference>
<gene>
    <name evidence="4" type="ORF">H9737_04000</name>
</gene>
<dbReference type="AlphaFoldDB" id="A0A9D1VTU5"/>
<evidence type="ECO:0000313" key="5">
    <source>
        <dbReference type="Proteomes" id="UP000824249"/>
    </source>
</evidence>
<dbReference type="Pfam" id="PF25137">
    <property type="entry name" value="ADH_Fe_C"/>
    <property type="match status" value="1"/>
</dbReference>
<dbReference type="InterPro" id="IPR018211">
    <property type="entry name" value="ADH_Fe_CS"/>
</dbReference>
<dbReference type="Gene3D" id="3.40.50.1970">
    <property type="match status" value="1"/>
</dbReference>
<evidence type="ECO:0000259" key="3">
    <source>
        <dbReference type="Pfam" id="PF25137"/>
    </source>
</evidence>
<comment type="caution">
    <text evidence="4">The sequence shown here is derived from an EMBL/GenBank/DDBJ whole genome shotgun (WGS) entry which is preliminary data.</text>
</comment>
<name>A0A9D1VTU5_9FIRM</name>
<dbReference type="CDD" id="cd08181">
    <property type="entry name" value="PPD-like"/>
    <property type="match status" value="1"/>
</dbReference>
<accession>A0A9D1VTU5</accession>
<proteinExistence type="predicted"/>
<evidence type="ECO:0000313" key="4">
    <source>
        <dbReference type="EMBL" id="HIX46836.1"/>
    </source>
</evidence>
<reference evidence="4" key="1">
    <citation type="journal article" date="2021" name="PeerJ">
        <title>Extensive microbial diversity within the chicken gut microbiome revealed by metagenomics and culture.</title>
        <authorList>
            <person name="Gilroy R."/>
            <person name="Ravi A."/>
            <person name="Getino M."/>
            <person name="Pursley I."/>
            <person name="Horton D.L."/>
            <person name="Alikhan N.F."/>
            <person name="Baker D."/>
            <person name="Gharbi K."/>
            <person name="Hall N."/>
            <person name="Watson M."/>
            <person name="Adriaenssens E.M."/>
            <person name="Foster-Nyarko E."/>
            <person name="Jarju S."/>
            <person name="Secka A."/>
            <person name="Antonio M."/>
            <person name="Oren A."/>
            <person name="Chaudhuri R.R."/>
            <person name="La Ragione R."/>
            <person name="Hildebrand F."/>
            <person name="Pallen M.J."/>
        </authorList>
    </citation>
    <scope>NUCLEOTIDE SEQUENCE</scope>
    <source>
        <strain evidence="4">26628</strain>
    </source>
</reference>
<dbReference type="PANTHER" id="PTHR11496">
    <property type="entry name" value="ALCOHOL DEHYDROGENASE"/>
    <property type="match status" value="1"/>
</dbReference>
<sequence>MSFQYHMPVRVIAGADCVWENGALFAPFGARALIVTGRSSAKNGALDDVAAVLRRNGQAFAVYDRVEANPSVATVRECAALARSFGADFIVAAGGGSPMDAAKAVALCARQEVGDIFTHPIGGDVLPMIHIPTTAGTGSEVTQYSVLTDDAAQTKRSIAAPQLFPRLAFLDGKYMATLPQSVTVNTALDALSHAVEGMLSVRAGAFSDALARESLRLLGGEFPALCAGEYAAEDRQTLLQAAALAGMVIANTGTTPVHGMGYSLTYFRGVPHGRANGLLLPAFLEACARRIPQRVREICGAFGADLGEFARRVDVLLGARERCTEAELRDYAARAAKNRNVENCAVRFSEEDLLDVMRRSLGD</sequence>